<sequence length="128" mass="13680">MLNRPVAIKSQTDRQRHVGTDVSLVGLAATLGGALGRLQRVDLGGSGNRGLHVRGKVATASSPLFGRDRVAGAELFAFKFAHAVTARTLFNHRGKNKTVDHHAFSGFGGFFQRGHSKTSMRSSAVLLK</sequence>
<name>A0A212K853_9BACT</name>
<dbReference type="AlphaFoldDB" id="A0A212K853"/>
<organism evidence="1">
    <name type="scientific">uncultured Desulfovibrio sp</name>
    <dbReference type="NCBI Taxonomy" id="167968"/>
    <lineage>
        <taxon>Bacteria</taxon>
        <taxon>Pseudomonadati</taxon>
        <taxon>Thermodesulfobacteriota</taxon>
        <taxon>Desulfovibrionia</taxon>
        <taxon>Desulfovibrionales</taxon>
        <taxon>Desulfovibrionaceae</taxon>
        <taxon>Desulfovibrio</taxon>
        <taxon>environmental samples</taxon>
    </lineage>
</organism>
<evidence type="ECO:0000313" key="1">
    <source>
        <dbReference type="EMBL" id="SBW07846.1"/>
    </source>
</evidence>
<reference evidence="1" key="1">
    <citation type="submission" date="2016-04" db="EMBL/GenBank/DDBJ databases">
        <authorList>
            <person name="Evans L.H."/>
            <person name="Alamgir A."/>
            <person name="Owens N."/>
            <person name="Weber N.D."/>
            <person name="Virtaneva K."/>
            <person name="Barbian K."/>
            <person name="Babar A."/>
            <person name="Rosenke K."/>
        </authorList>
    </citation>
    <scope>NUCLEOTIDE SEQUENCE</scope>
    <source>
        <strain evidence="1">92-2</strain>
    </source>
</reference>
<accession>A0A212K853</accession>
<protein>
    <submittedName>
        <fullName evidence="1">Uncharacterized protein</fullName>
    </submittedName>
</protein>
<gene>
    <name evidence="1" type="ORF">KM92DES2_12388</name>
</gene>
<dbReference type="EMBL" id="FLUP01000001">
    <property type="protein sequence ID" value="SBW07846.1"/>
    <property type="molecule type" value="Genomic_DNA"/>
</dbReference>
<proteinExistence type="predicted"/>